<dbReference type="EMBL" id="CP104006">
    <property type="protein sequence ID" value="UWM43603.1"/>
    <property type="molecule type" value="Genomic_DNA"/>
</dbReference>
<dbReference type="GeneID" id="75140891"/>
<evidence type="ECO:0000313" key="2">
    <source>
        <dbReference type="EMBL" id="UWM43603.1"/>
    </source>
</evidence>
<protein>
    <submittedName>
        <fullName evidence="2">ParB/RepB/Spo0J family partition protein</fullName>
    </submittedName>
</protein>
<feature type="domain" description="ParB-like N-terminal" evidence="1">
    <location>
        <begin position="48"/>
        <end position="145"/>
    </location>
</feature>
<name>A0ABY5UJD8_9GAMM</name>
<reference evidence="2" key="1">
    <citation type="submission" date="2022-08" db="EMBL/GenBank/DDBJ databases">
        <authorList>
            <person name="Bogun A."/>
            <person name="Kislichkina A."/>
            <person name="Solomentsev V."/>
            <person name="Skryabin Y."/>
            <person name="Sizova A."/>
            <person name="Platonov M."/>
            <person name="Dentovskaya S."/>
        </authorList>
    </citation>
    <scope>NUCLEOTIDE SEQUENCE</scope>
    <source>
        <strain evidence="2">SCPM-O-B-7604</strain>
    </source>
</reference>
<proteinExistence type="predicted"/>
<sequence>MSSKITKILIEYLESIDDLHQKIKAINELRHLIHEHSPFYDEPVDCVVWVKASSIEANDYNPNVMATVEKKLLTRSIELDGFTQPIVVSSEEAKHIVVDGFHRHQVANSHPSLNKRLKGYLPVTRINRERQGERERISATIRHNRARGKHQITAMSDIVRDLCRLGWKDDQISKELGMSLDEILRLKQITGLAELFADTEFSEAWTVE</sequence>
<dbReference type="PANTHER" id="PTHR30083:SF1">
    <property type="entry name" value="TRANSCRIPTIONAL REGULATOR"/>
    <property type="match status" value="1"/>
</dbReference>
<dbReference type="SUPFAM" id="SSF110849">
    <property type="entry name" value="ParB/Sulfiredoxin"/>
    <property type="match status" value="1"/>
</dbReference>
<dbReference type="SMART" id="SM00470">
    <property type="entry name" value="ParB"/>
    <property type="match status" value="1"/>
</dbReference>
<organism evidence="2 3">
    <name type="scientific">Yersinia alsatica</name>
    <dbReference type="NCBI Taxonomy" id="2890317"/>
    <lineage>
        <taxon>Bacteria</taxon>
        <taxon>Pseudomonadati</taxon>
        <taxon>Pseudomonadota</taxon>
        <taxon>Gammaproteobacteria</taxon>
        <taxon>Enterobacterales</taxon>
        <taxon>Yersiniaceae</taxon>
        <taxon>Yersinia</taxon>
    </lineage>
</organism>
<keyword evidence="3" id="KW-1185">Reference proteome</keyword>
<dbReference type="InterPro" id="IPR036086">
    <property type="entry name" value="ParB/Sulfiredoxin_sf"/>
</dbReference>
<dbReference type="RefSeq" id="WP_050151112.1">
    <property type="nucleotide sequence ID" value="NZ_CP104006.1"/>
</dbReference>
<dbReference type="CDD" id="cd16397">
    <property type="entry name" value="IbrB_like"/>
    <property type="match status" value="1"/>
</dbReference>
<evidence type="ECO:0000259" key="1">
    <source>
        <dbReference type="SMART" id="SM00470"/>
    </source>
</evidence>
<dbReference type="PANTHER" id="PTHR30083">
    <property type="entry name" value="TRANSCRIPTIONAL REGULATOR-RELATED"/>
    <property type="match status" value="1"/>
</dbReference>
<dbReference type="Proteomes" id="UP001057860">
    <property type="component" value="Chromosome"/>
</dbReference>
<evidence type="ECO:0000313" key="3">
    <source>
        <dbReference type="Proteomes" id="UP001057860"/>
    </source>
</evidence>
<dbReference type="InterPro" id="IPR003115">
    <property type="entry name" value="ParB_N"/>
</dbReference>
<gene>
    <name evidence="2" type="ORF">N0H69_12790</name>
</gene>
<accession>A0ABY5UJD8</accession>
<dbReference type="Gene3D" id="3.90.1530.10">
    <property type="entry name" value="Conserved hypothetical protein from pyrococcus furiosus pfu- 392566-001, ParB domain"/>
    <property type="match status" value="1"/>
</dbReference>